<dbReference type="InParanoid" id="K5WVW1"/>
<dbReference type="Proteomes" id="UP000008493">
    <property type="component" value="Unassembled WGS sequence"/>
</dbReference>
<dbReference type="RefSeq" id="XP_007334650.1">
    <property type="nucleotide sequence ID" value="XM_007334588.1"/>
</dbReference>
<reference evidence="3" key="1">
    <citation type="journal article" date="2012" name="Proc. Natl. Acad. Sci. U.S.A.">
        <title>Genome sequence of the button mushroom Agaricus bisporus reveals mechanisms governing adaptation to a humic-rich ecological niche.</title>
        <authorList>
            <person name="Morin E."/>
            <person name="Kohler A."/>
            <person name="Baker A.R."/>
            <person name="Foulongne-Oriol M."/>
            <person name="Lombard V."/>
            <person name="Nagy L.G."/>
            <person name="Ohm R.A."/>
            <person name="Patyshakuliyeva A."/>
            <person name="Brun A."/>
            <person name="Aerts A.L."/>
            <person name="Bailey A.M."/>
            <person name="Billette C."/>
            <person name="Coutinho P.M."/>
            <person name="Deakin G."/>
            <person name="Doddapaneni H."/>
            <person name="Floudas D."/>
            <person name="Grimwood J."/>
            <person name="Hilden K."/>
            <person name="Kuees U."/>
            <person name="LaButti K.M."/>
            <person name="Lapidus A."/>
            <person name="Lindquist E.A."/>
            <person name="Lucas S.M."/>
            <person name="Murat C."/>
            <person name="Riley R.W."/>
            <person name="Salamov A.A."/>
            <person name="Schmutz J."/>
            <person name="Subramanian V."/>
            <person name="Woesten H.A.B."/>
            <person name="Xu J."/>
            <person name="Eastwood D.C."/>
            <person name="Foster G.D."/>
            <person name="Sonnenberg A.S."/>
            <person name="Cullen D."/>
            <person name="de Vries R.P."/>
            <person name="Lundell T."/>
            <person name="Hibbett D.S."/>
            <person name="Henrissat B."/>
            <person name="Burton K.S."/>
            <person name="Kerrigan R.W."/>
            <person name="Challen M.P."/>
            <person name="Grigoriev I.V."/>
            <person name="Martin F."/>
        </authorList>
    </citation>
    <scope>NUCLEOTIDE SEQUENCE [LARGE SCALE GENOMIC DNA]</scope>
    <source>
        <strain evidence="3">JB137-S8 / ATCC MYA-4627 / FGSC 10392</strain>
    </source>
</reference>
<dbReference type="EMBL" id="JH971430">
    <property type="protein sequence ID" value="EKM74692.1"/>
    <property type="molecule type" value="Genomic_DNA"/>
</dbReference>
<dbReference type="AlphaFoldDB" id="K5WVW1"/>
<name>K5WVW1_AGABU</name>
<evidence type="ECO:0000256" key="1">
    <source>
        <dbReference type="SAM" id="MobiDB-lite"/>
    </source>
</evidence>
<organism evidence="2 3">
    <name type="scientific">Agaricus bisporus var. burnettii (strain JB137-S8 / ATCC MYA-4627 / FGSC 10392)</name>
    <name type="common">White button mushroom</name>
    <dbReference type="NCBI Taxonomy" id="597362"/>
    <lineage>
        <taxon>Eukaryota</taxon>
        <taxon>Fungi</taxon>
        <taxon>Dikarya</taxon>
        <taxon>Basidiomycota</taxon>
        <taxon>Agaricomycotina</taxon>
        <taxon>Agaricomycetes</taxon>
        <taxon>Agaricomycetidae</taxon>
        <taxon>Agaricales</taxon>
        <taxon>Agaricineae</taxon>
        <taxon>Agaricaceae</taxon>
        <taxon>Agaricus</taxon>
    </lineage>
</organism>
<keyword evidence="3" id="KW-1185">Reference proteome</keyword>
<feature type="region of interest" description="Disordered" evidence="1">
    <location>
        <begin position="71"/>
        <end position="94"/>
    </location>
</feature>
<accession>K5WVW1</accession>
<proteinExistence type="predicted"/>
<dbReference type="KEGG" id="abp:AGABI1DRAFT116771"/>
<protein>
    <submittedName>
        <fullName evidence="2">Uncharacterized protein</fullName>
    </submittedName>
</protein>
<evidence type="ECO:0000313" key="3">
    <source>
        <dbReference type="Proteomes" id="UP000008493"/>
    </source>
</evidence>
<dbReference type="GeneID" id="18825237"/>
<sequence length="94" mass="10312">MKTPPHLSNSRLSILENFEKKLDGLTPLMSSSTQTRVRRAGMRIYCSIAWCTGLSYCTVHSNSFKRGKMKGELGSGTSASNVSTQGSLSLYSFK</sequence>
<feature type="compositionally biased region" description="Polar residues" evidence="1">
    <location>
        <begin position="75"/>
        <end position="94"/>
    </location>
</feature>
<evidence type="ECO:0000313" key="2">
    <source>
        <dbReference type="EMBL" id="EKM74692.1"/>
    </source>
</evidence>
<gene>
    <name evidence="2" type="ORF">AGABI1DRAFT_116771</name>
</gene>
<dbReference type="HOGENOM" id="CLU_2385633_0_0_1"/>